<organism evidence="2 3">
    <name type="scientific">Digitaria exilis</name>
    <dbReference type="NCBI Taxonomy" id="1010633"/>
    <lineage>
        <taxon>Eukaryota</taxon>
        <taxon>Viridiplantae</taxon>
        <taxon>Streptophyta</taxon>
        <taxon>Embryophyta</taxon>
        <taxon>Tracheophyta</taxon>
        <taxon>Spermatophyta</taxon>
        <taxon>Magnoliopsida</taxon>
        <taxon>Liliopsida</taxon>
        <taxon>Poales</taxon>
        <taxon>Poaceae</taxon>
        <taxon>PACMAD clade</taxon>
        <taxon>Panicoideae</taxon>
        <taxon>Panicodae</taxon>
        <taxon>Paniceae</taxon>
        <taxon>Anthephorinae</taxon>
        <taxon>Digitaria</taxon>
    </lineage>
</organism>
<dbReference type="Pfam" id="PF25268">
    <property type="entry name" value="DUF7866"/>
    <property type="match status" value="2"/>
</dbReference>
<dbReference type="EMBL" id="JACEFO010002804">
    <property type="protein sequence ID" value="KAF8648855.1"/>
    <property type="molecule type" value="Genomic_DNA"/>
</dbReference>
<evidence type="ECO:0000313" key="3">
    <source>
        <dbReference type="Proteomes" id="UP000636709"/>
    </source>
</evidence>
<comment type="caution">
    <text evidence="2">The sequence shown here is derived from an EMBL/GenBank/DDBJ whole genome shotgun (WGS) entry which is preliminary data.</text>
</comment>
<dbReference type="Proteomes" id="UP000636709">
    <property type="component" value="Unassembled WGS sequence"/>
</dbReference>
<dbReference type="PANTHER" id="PTHR33786:SF5">
    <property type="entry name" value="EXPRESSED PROTEIN"/>
    <property type="match status" value="1"/>
</dbReference>
<proteinExistence type="predicted"/>
<protein>
    <recommendedName>
        <fullName evidence="1">DUF7866 domain-containing protein</fullName>
    </recommendedName>
</protein>
<evidence type="ECO:0000259" key="1">
    <source>
        <dbReference type="Pfam" id="PF25268"/>
    </source>
</evidence>
<name>A0A835A3D3_9POAL</name>
<dbReference type="PANTHER" id="PTHR33786">
    <property type="entry name" value="UBIQUITIN CARBOXYL-TERMINAL HYDROLASE"/>
    <property type="match status" value="1"/>
</dbReference>
<evidence type="ECO:0000313" key="2">
    <source>
        <dbReference type="EMBL" id="KAF8648855.1"/>
    </source>
</evidence>
<feature type="domain" description="DUF7866" evidence="1">
    <location>
        <begin position="160"/>
        <end position="211"/>
    </location>
</feature>
<dbReference type="OrthoDB" id="768311at2759"/>
<dbReference type="AlphaFoldDB" id="A0A835A3D3"/>
<dbReference type="InterPro" id="IPR057188">
    <property type="entry name" value="DUF7866"/>
</dbReference>
<reference evidence="2" key="1">
    <citation type="submission" date="2020-07" db="EMBL/GenBank/DDBJ databases">
        <title>Genome sequence and genetic diversity analysis of an under-domesticated orphan crop, white fonio (Digitaria exilis).</title>
        <authorList>
            <person name="Bennetzen J.L."/>
            <person name="Chen S."/>
            <person name="Ma X."/>
            <person name="Wang X."/>
            <person name="Yssel A.E.J."/>
            <person name="Chaluvadi S.R."/>
            <person name="Johnson M."/>
            <person name="Gangashetty P."/>
            <person name="Hamidou F."/>
            <person name="Sanogo M.D."/>
            <person name="Zwaenepoel A."/>
            <person name="Wallace J."/>
            <person name="Van De Peer Y."/>
            <person name="Van Deynze A."/>
        </authorList>
    </citation>
    <scope>NUCLEOTIDE SEQUENCE</scope>
    <source>
        <tissue evidence="2">Leaves</tissue>
    </source>
</reference>
<feature type="domain" description="DUF7866" evidence="1">
    <location>
        <begin position="35"/>
        <end position="82"/>
    </location>
</feature>
<keyword evidence="3" id="KW-1185">Reference proteome</keyword>
<gene>
    <name evidence="2" type="ORF">HU200_064556</name>
</gene>
<sequence length="219" mass="23006">MSRRPEEYVPVQSAAYLRRLVWAAEETPLLVCGGGCRCCAASNSSKCVDDTPCCFGINCNLPGKPYGTCAFQPVTCGCGSCPSQPPSSHRAMAQHLRGSITSLAVLSLALLFTSLSLLQDQAGASGEQKRQPEYVPVRSVVYRSLPAAAATTTTEAVGYEPFVVCEGCRCCSTSNASSCVDTNCCYTIDCNLPGKPYGTCAFTPQTCGCASTSNCTQPS</sequence>
<accession>A0A835A3D3</accession>